<feature type="transmembrane region" description="Helical" evidence="1">
    <location>
        <begin position="27"/>
        <end position="45"/>
    </location>
</feature>
<comment type="caution">
    <text evidence="2">The sequence shown here is derived from an EMBL/GenBank/DDBJ whole genome shotgun (WGS) entry which is preliminary data.</text>
</comment>
<dbReference type="Proteomes" id="UP001586593">
    <property type="component" value="Unassembled WGS sequence"/>
</dbReference>
<dbReference type="EMBL" id="JAZHXJ010000071">
    <property type="protein sequence ID" value="KAL1876889.1"/>
    <property type="molecule type" value="Genomic_DNA"/>
</dbReference>
<evidence type="ECO:0000256" key="1">
    <source>
        <dbReference type="SAM" id="Phobius"/>
    </source>
</evidence>
<evidence type="ECO:0008006" key="4">
    <source>
        <dbReference type="Google" id="ProtNLM"/>
    </source>
</evidence>
<keyword evidence="1" id="KW-1133">Transmembrane helix</keyword>
<keyword evidence="1" id="KW-0812">Transmembrane</keyword>
<organism evidence="2 3">
    <name type="scientific">Phialemonium thermophilum</name>
    <dbReference type="NCBI Taxonomy" id="223376"/>
    <lineage>
        <taxon>Eukaryota</taxon>
        <taxon>Fungi</taxon>
        <taxon>Dikarya</taxon>
        <taxon>Ascomycota</taxon>
        <taxon>Pezizomycotina</taxon>
        <taxon>Sordariomycetes</taxon>
        <taxon>Sordariomycetidae</taxon>
        <taxon>Cephalothecales</taxon>
        <taxon>Cephalothecaceae</taxon>
        <taxon>Phialemonium</taxon>
    </lineage>
</organism>
<evidence type="ECO:0000313" key="2">
    <source>
        <dbReference type="EMBL" id="KAL1876889.1"/>
    </source>
</evidence>
<reference evidence="2 3" key="1">
    <citation type="journal article" date="2024" name="Commun. Biol.">
        <title>Comparative genomic analysis of thermophilic fungi reveals convergent evolutionary adaptations and gene losses.</title>
        <authorList>
            <person name="Steindorff A.S."/>
            <person name="Aguilar-Pontes M.V."/>
            <person name="Robinson A.J."/>
            <person name="Andreopoulos B."/>
            <person name="LaButti K."/>
            <person name="Kuo A."/>
            <person name="Mondo S."/>
            <person name="Riley R."/>
            <person name="Otillar R."/>
            <person name="Haridas S."/>
            <person name="Lipzen A."/>
            <person name="Grimwood J."/>
            <person name="Schmutz J."/>
            <person name="Clum A."/>
            <person name="Reid I.D."/>
            <person name="Moisan M.C."/>
            <person name="Butler G."/>
            <person name="Nguyen T.T.M."/>
            <person name="Dewar K."/>
            <person name="Conant G."/>
            <person name="Drula E."/>
            <person name="Henrissat B."/>
            <person name="Hansel C."/>
            <person name="Singer S."/>
            <person name="Hutchinson M.I."/>
            <person name="de Vries R.P."/>
            <person name="Natvig D.O."/>
            <person name="Powell A.J."/>
            <person name="Tsang A."/>
            <person name="Grigoriev I.V."/>
        </authorList>
    </citation>
    <scope>NUCLEOTIDE SEQUENCE [LARGE SCALE GENOMIC DNA]</scope>
    <source>
        <strain evidence="2 3">ATCC 24622</strain>
    </source>
</reference>
<dbReference type="InterPro" id="IPR038882">
    <property type="entry name" value="Rcf3"/>
</dbReference>
<gene>
    <name evidence="2" type="ORF">VTK73DRAFT_9042</name>
</gene>
<protein>
    <recommendedName>
        <fullName evidence="4">Imidazoleglycerol-phosphate dehydratase</fullName>
    </recommendedName>
</protein>
<proteinExistence type="predicted"/>
<keyword evidence="1" id="KW-0472">Membrane</keyword>
<sequence length="111" mass="12615">MRSHHPISDEEASNASWEAVRGATSGALKWGAGMAALAGVGYMFSPLYRSLTVQFKVYIQMSGMVLGGMIDADARLRQYERRMRMEKRLMRENAMRANFEKLYGKDEDDED</sequence>
<dbReference type="PANTHER" id="PTHR39153">
    <property type="entry name" value="AGR244WP"/>
    <property type="match status" value="1"/>
</dbReference>
<evidence type="ECO:0000313" key="3">
    <source>
        <dbReference type="Proteomes" id="UP001586593"/>
    </source>
</evidence>
<keyword evidence="3" id="KW-1185">Reference proteome</keyword>
<dbReference type="PANTHER" id="PTHR39153:SF1">
    <property type="entry name" value="AGR244WP"/>
    <property type="match status" value="1"/>
</dbReference>
<name>A0ABR3XMR2_9PEZI</name>
<accession>A0ABR3XMR2</accession>